<reference evidence="3" key="1">
    <citation type="submission" date="2025-08" db="UniProtKB">
        <authorList>
            <consortium name="RefSeq"/>
        </authorList>
    </citation>
    <scope>IDENTIFICATION</scope>
    <source>
        <tissue evidence="3">Whole sample</tissue>
    </source>
</reference>
<sequence>MTSILKTIGSVVSSRGLDKPTYEVLSSEKNYEARKYEAAKWVSTAVKGMEHEKARSVGFQRLFQYISGENKAETKVEMTAPVSTKIEPGAGPNCESTFTVSFYIPPEHQENPPQPKNPNVFIEDRPGFEAYVRSFGGFANEESWVNEAQKLSEDLKEKTSEIRQDFWYSAGYNSPFQLFGRTNEIWFVKK</sequence>
<dbReference type="GO" id="GO:0020037">
    <property type="term" value="F:heme binding"/>
    <property type="evidence" value="ECO:0007669"/>
    <property type="project" value="TreeGrafter"/>
</dbReference>
<dbReference type="PANTHER" id="PTHR11220:SF1">
    <property type="entry name" value="HEME-BINDING PROTEIN 2"/>
    <property type="match status" value="1"/>
</dbReference>
<proteinExistence type="inferred from homology"/>
<dbReference type="Pfam" id="PF04832">
    <property type="entry name" value="SOUL"/>
    <property type="match status" value="1"/>
</dbReference>
<dbReference type="RefSeq" id="XP_022300363.1">
    <property type="nucleotide sequence ID" value="XM_022444655.1"/>
</dbReference>
<dbReference type="KEGG" id="cvn:111108646"/>
<dbReference type="FunFam" id="3.20.80.10:FF:000002">
    <property type="entry name" value="Heme-binding protein 2"/>
    <property type="match status" value="1"/>
</dbReference>
<dbReference type="InterPro" id="IPR006917">
    <property type="entry name" value="SOUL_heme-bd"/>
</dbReference>
<dbReference type="SUPFAM" id="SSF55136">
    <property type="entry name" value="Probable bacterial effector-binding domain"/>
    <property type="match status" value="1"/>
</dbReference>
<dbReference type="InterPro" id="IPR011256">
    <property type="entry name" value="Reg_factor_effector_dom_sf"/>
</dbReference>
<dbReference type="AlphaFoldDB" id="A0A8B8BB12"/>
<evidence type="ECO:0000256" key="1">
    <source>
        <dbReference type="ARBA" id="ARBA00009817"/>
    </source>
</evidence>
<protein>
    <submittedName>
        <fullName evidence="3">Heme-binding protein 2-like isoform X1</fullName>
    </submittedName>
</protein>
<dbReference type="GeneID" id="111108646"/>
<dbReference type="PANTHER" id="PTHR11220">
    <property type="entry name" value="HEME-BINDING PROTEIN-RELATED"/>
    <property type="match status" value="1"/>
</dbReference>
<comment type="similarity">
    <text evidence="1">Belongs to the HEBP family.</text>
</comment>
<accession>A0A8B8BB12</accession>
<gene>
    <name evidence="3" type="primary">LOC111108646</name>
</gene>
<dbReference type="Proteomes" id="UP000694844">
    <property type="component" value="Chromosome 8"/>
</dbReference>
<keyword evidence="2" id="KW-1185">Reference proteome</keyword>
<evidence type="ECO:0000313" key="2">
    <source>
        <dbReference type="Proteomes" id="UP000694844"/>
    </source>
</evidence>
<organism evidence="2 3">
    <name type="scientific">Crassostrea virginica</name>
    <name type="common">Eastern oyster</name>
    <dbReference type="NCBI Taxonomy" id="6565"/>
    <lineage>
        <taxon>Eukaryota</taxon>
        <taxon>Metazoa</taxon>
        <taxon>Spiralia</taxon>
        <taxon>Lophotrochozoa</taxon>
        <taxon>Mollusca</taxon>
        <taxon>Bivalvia</taxon>
        <taxon>Autobranchia</taxon>
        <taxon>Pteriomorphia</taxon>
        <taxon>Ostreida</taxon>
        <taxon>Ostreoidea</taxon>
        <taxon>Ostreidae</taxon>
        <taxon>Crassostrea</taxon>
    </lineage>
</organism>
<dbReference type="OrthoDB" id="6424451at2759"/>
<name>A0A8B8BB12_CRAVI</name>
<evidence type="ECO:0000313" key="3">
    <source>
        <dbReference type="RefSeq" id="XP_022300363.1"/>
    </source>
</evidence>
<dbReference type="Gene3D" id="3.20.80.10">
    <property type="entry name" value="Regulatory factor, effector binding domain"/>
    <property type="match status" value="1"/>
</dbReference>